<accession>A0A0N4WTG3</accession>
<dbReference type="AlphaFoldDB" id="A0A0N4WTG3"/>
<sequence length="40" mass="4649">MLSFGWKQFAFIYSLLGDLETCDVTRTDVQVILFLILCTF</sequence>
<reference evidence="3" key="1">
    <citation type="submission" date="2017-02" db="UniProtKB">
        <authorList>
            <consortium name="WormBaseParasite"/>
        </authorList>
    </citation>
    <scope>IDENTIFICATION</scope>
</reference>
<reference evidence="1 2" key="2">
    <citation type="submission" date="2018-11" db="EMBL/GenBank/DDBJ databases">
        <authorList>
            <consortium name="Pathogen Informatics"/>
        </authorList>
    </citation>
    <scope>NUCLEOTIDE SEQUENCE [LARGE SCALE GENOMIC DNA]</scope>
    <source>
        <strain evidence="1 2">MHpl1</strain>
    </source>
</reference>
<name>A0A0N4WTG3_HAEPC</name>
<gene>
    <name evidence="1" type="ORF">HPLM_LOCUS14868</name>
</gene>
<evidence type="ECO:0000313" key="1">
    <source>
        <dbReference type="EMBL" id="VDO54462.1"/>
    </source>
</evidence>
<dbReference type="WBParaSite" id="HPLM_0001487601-mRNA-1">
    <property type="protein sequence ID" value="HPLM_0001487601-mRNA-1"/>
    <property type="gene ID" value="HPLM_0001487601"/>
</dbReference>
<dbReference type="Proteomes" id="UP000268014">
    <property type="component" value="Unassembled WGS sequence"/>
</dbReference>
<dbReference type="OrthoDB" id="5857302at2759"/>
<proteinExistence type="predicted"/>
<organism evidence="3">
    <name type="scientific">Haemonchus placei</name>
    <name type="common">Barber's pole worm</name>
    <dbReference type="NCBI Taxonomy" id="6290"/>
    <lineage>
        <taxon>Eukaryota</taxon>
        <taxon>Metazoa</taxon>
        <taxon>Ecdysozoa</taxon>
        <taxon>Nematoda</taxon>
        <taxon>Chromadorea</taxon>
        <taxon>Rhabditida</taxon>
        <taxon>Rhabditina</taxon>
        <taxon>Rhabditomorpha</taxon>
        <taxon>Strongyloidea</taxon>
        <taxon>Trichostrongylidae</taxon>
        <taxon>Haemonchus</taxon>
    </lineage>
</organism>
<evidence type="ECO:0000313" key="2">
    <source>
        <dbReference type="Proteomes" id="UP000268014"/>
    </source>
</evidence>
<dbReference type="EMBL" id="UZAF01018737">
    <property type="protein sequence ID" value="VDO54462.1"/>
    <property type="molecule type" value="Genomic_DNA"/>
</dbReference>
<keyword evidence="2" id="KW-1185">Reference proteome</keyword>
<protein>
    <submittedName>
        <fullName evidence="3">Transporter</fullName>
    </submittedName>
</protein>
<evidence type="ECO:0000313" key="3">
    <source>
        <dbReference type="WBParaSite" id="HPLM_0001487601-mRNA-1"/>
    </source>
</evidence>